<gene>
    <name evidence="1" type="ORF">DL240_13345</name>
</gene>
<keyword evidence="2" id="KW-1185">Reference proteome</keyword>
<name>A0A328CA23_9DELT</name>
<sequence length="68" mass="6481">MQIRGGGTLQARGVEVIIDHMKTIDAGGLHDCHPTVSQLDGAGSFVGGELAGAAGGVIGVGGVVGVGG</sequence>
<proteinExistence type="predicted"/>
<organism evidence="1 2">
    <name type="scientific">Lujinxingia litoralis</name>
    <dbReference type="NCBI Taxonomy" id="2211119"/>
    <lineage>
        <taxon>Bacteria</taxon>
        <taxon>Deltaproteobacteria</taxon>
        <taxon>Bradymonadales</taxon>
        <taxon>Lujinxingiaceae</taxon>
        <taxon>Lujinxingia</taxon>
    </lineage>
</organism>
<dbReference type="EMBL" id="QHKO01000005">
    <property type="protein sequence ID" value="RAL21830.1"/>
    <property type="molecule type" value="Genomic_DNA"/>
</dbReference>
<evidence type="ECO:0000313" key="2">
    <source>
        <dbReference type="Proteomes" id="UP000249169"/>
    </source>
</evidence>
<protein>
    <submittedName>
        <fullName evidence="1">Uncharacterized protein</fullName>
    </submittedName>
</protein>
<feature type="non-terminal residue" evidence="1">
    <location>
        <position position="68"/>
    </location>
</feature>
<evidence type="ECO:0000313" key="1">
    <source>
        <dbReference type="EMBL" id="RAL21830.1"/>
    </source>
</evidence>
<accession>A0A328CA23</accession>
<dbReference type="AlphaFoldDB" id="A0A328CA23"/>
<dbReference type="Proteomes" id="UP000249169">
    <property type="component" value="Unassembled WGS sequence"/>
</dbReference>
<reference evidence="1 2" key="1">
    <citation type="submission" date="2018-05" db="EMBL/GenBank/DDBJ databases">
        <title>Lujinxingia marina gen. nov. sp. nov., a new facultative anaerobic member of the class Deltaproteobacteria, and proposal of Lujinxingaceae fam. nov.</title>
        <authorList>
            <person name="Li C.-M."/>
        </authorList>
    </citation>
    <scope>NUCLEOTIDE SEQUENCE [LARGE SCALE GENOMIC DNA]</scope>
    <source>
        <strain evidence="1 2">B210</strain>
    </source>
</reference>
<comment type="caution">
    <text evidence="1">The sequence shown here is derived from an EMBL/GenBank/DDBJ whole genome shotgun (WGS) entry which is preliminary data.</text>
</comment>